<dbReference type="NCBIfam" id="TIGR01730">
    <property type="entry name" value="RND_mfp"/>
    <property type="match status" value="1"/>
</dbReference>
<feature type="domain" description="Multidrug resistance protein MdtA-like barrel-sandwich hybrid" evidence="2">
    <location>
        <begin position="72"/>
        <end position="195"/>
    </location>
</feature>
<evidence type="ECO:0000313" key="4">
    <source>
        <dbReference type="EMBL" id="SCM74672.1"/>
    </source>
</evidence>
<gene>
    <name evidence="4" type="ORF">KL86DES1_22083</name>
</gene>
<dbReference type="Gene3D" id="2.40.50.100">
    <property type="match status" value="1"/>
</dbReference>
<dbReference type="Pfam" id="PF25954">
    <property type="entry name" value="Beta-barrel_RND_2"/>
    <property type="match status" value="1"/>
</dbReference>
<dbReference type="RefSeq" id="WP_179981275.1">
    <property type="nucleotide sequence ID" value="NZ_LT608333.1"/>
</dbReference>
<dbReference type="Gene3D" id="1.10.287.470">
    <property type="entry name" value="Helix hairpin bin"/>
    <property type="match status" value="1"/>
</dbReference>
<dbReference type="Gene3D" id="2.40.420.20">
    <property type="match status" value="1"/>
</dbReference>
<protein>
    <submittedName>
        <fullName evidence="4">RND family efflux transporter, MFP subunit</fullName>
    </submittedName>
</protein>
<dbReference type="FunFam" id="2.40.30.170:FF:000010">
    <property type="entry name" value="Efflux RND transporter periplasmic adaptor subunit"/>
    <property type="match status" value="1"/>
</dbReference>
<evidence type="ECO:0000259" key="3">
    <source>
        <dbReference type="Pfam" id="PF25954"/>
    </source>
</evidence>
<dbReference type="InterPro" id="IPR006143">
    <property type="entry name" value="RND_pump_MFP"/>
</dbReference>
<reference evidence="4" key="1">
    <citation type="submission" date="2016-08" db="EMBL/GenBank/DDBJ databases">
        <authorList>
            <person name="Seilhamer J.J."/>
        </authorList>
    </citation>
    <scope>NUCLEOTIDE SEQUENCE</scope>
    <source>
        <strain evidence="4">86-1</strain>
    </source>
</reference>
<dbReference type="SUPFAM" id="SSF111369">
    <property type="entry name" value="HlyD-like secretion proteins"/>
    <property type="match status" value="1"/>
</dbReference>
<dbReference type="GO" id="GO:0015562">
    <property type="term" value="F:efflux transmembrane transporter activity"/>
    <property type="evidence" value="ECO:0007669"/>
    <property type="project" value="TreeGrafter"/>
</dbReference>
<dbReference type="InterPro" id="IPR058625">
    <property type="entry name" value="MdtA-like_BSH"/>
</dbReference>
<name>A0A212LAR4_9BACT</name>
<dbReference type="PANTHER" id="PTHR30469">
    <property type="entry name" value="MULTIDRUG RESISTANCE PROTEIN MDTA"/>
    <property type="match status" value="1"/>
</dbReference>
<dbReference type="Pfam" id="PF25917">
    <property type="entry name" value="BSH_RND"/>
    <property type="match status" value="1"/>
</dbReference>
<dbReference type="GO" id="GO:1990281">
    <property type="term" value="C:efflux pump complex"/>
    <property type="evidence" value="ECO:0007669"/>
    <property type="project" value="TreeGrafter"/>
</dbReference>
<dbReference type="EMBL" id="FMJC01000002">
    <property type="protein sequence ID" value="SCM74672.1"/>
    <property type="molecule type" value="Genomic_DNA"/>
</dbReference>
<accession>A0A212LAR4</accession>
<dbReference type="PANTHER" id="PTHR30469:SF29">
    <property type="entry name" value="BLR2860 PROTEIN"/>
    <property type="match status" value="1"/>
</dbReference>
<evidence type="ECO:0000259" key="2">
    <source>
        <dbReference type="Pfam" id="PF25917"/>
    </source>
</evidence>
<dbReference type="InterPro" id="IPR058792">
    <property type="entry name" value="Beta-barrel_RND_2"/>
</dbReference>
<proteinExistence type="inferred from homology"/>
<dbReference type="Gene3D" id="2.40.30.170">
    <property type="match status" value="1"/>
</dbReference>
<dbReference type="AlphaFoldDB" id="A0A212LAR4"/>
<organism evidence="4">
    <name type="scientific">uncultured Desulfovibrio sp</name>
    <dbReference type="NCBI Taxonomy" id="167968"/>
    <lineage>
        <taxon>Bacteria</taxon>
        <taxon>Pseudomonadati</taxon>
        <taxon>Thermodesulfobacteriota</taxon>
        <taxon>Desulfovibrionia</taxon>
        <taxon>Desulfovibrionales</taxon>
        <taxon>Desulfovibrionaceae</taxon>
        <taxon>Desulfovibrio</taxon>
        <taxon>environmental samples</taxon>
    </lineage>
</organism>
<sequence length="383" mass="40520">MYSFFKNARTAIVCVSALAVILAGLCAWRAVHKVSAAPATRPPALVSVVRAEPRTIAAELQAVGSLQAVREVLLAPDTSGRVVAINFMAGQVVKEGSILVQLYDAPEQAERSAAAAKAEFAQLQLQRSRKLAPSGAEPRELLEQRKAEAAQTTAAVRQLDARIQQKHIRAPFSGQLGIRRVNVGQYLNAGDVIATLTQLDPLYVNFTLPQQELPKLALGTQVLVTVDAVPDQVFEARVNAIDPHIDEETRNIAVQATLSNTESVLKSGMYATVRLTLPTESNAIVLPLTAIQTSASGDSILLVKDIDAQGVGKAVATPVITGRRLGEEVLVAQGVEVDDIVIVAGQNRLQPGGRVRVNQDSSASAMAKTVGALADPTSAAKAQ</sequence>
<comment type="similarity">
    <text evidence="1">Belongs to the membrane fusion protein (MFP) (TC 8.A.1) family.</text>
</comment>
<evidence type="ECO:0000256" key="1">
    <source>
        <dbReference type="ARBA" id="ARBA00009477"/>
    </source>
</evidence>
<feature type="domain" description="CusB-like beta-barrel" evidence="3">
    <location>
        <begin position="203"/>
        <end position="276"/>
    </location>
</feature>